<feature type="domain" description="DUF4395" evidence="2">
    <location>
        <begin position="6"/>
        <end position="139"/>
    </location>
</feature>
<comment type="caution">
    <text evidence="3">The sequence shown here is derived from an EMBL/GenBank/DDBJ whole genome shotgun (WGS) entry which is preliminary data.</text>
</comment>
<evidence type="ECO:0000256" key="1">
    <source>
        <dbReference type="SAM" id="Phobius"/>
    </source>
</evidence>
<dbReference type="InterPro" id="IPR025508">
    <property type="entry name" value="DUF4395"/>
</dbReference>
<keyword evidence="4" id="KW-1185">Reference proteome</keyword>
<dbReference type="RefSeq" id="WP_301131686.1">
    <property type="nucleotide sequence ID" value="NZ_JAUHPW010000003.1"/>
</dbReference>
<evidence type="ECO:0000313" key="3">
    <source>
        <dbReference type="EMBL" id="MDN4475237.1"/>
    </source>
</evidence>
<dbReference type="EMBL" id="JAUHPW010000003">
    <property type="protein sequence ID" value="MDN4475237.1"/>
    <property type="molecule type" value="Genomic_DNA"/>
</dbReference>
<sequence length="146" mass="15851">MKDIQIDPRGPRFSAFWQLAFSVSALLAGANPVGIAIMAVLLVLFIPGAIIGPQATLQGWVFRTMVRPRLDPPAETESFRPPRFAQQMGTTFSILAVASGLLGLDAGFFIFTGFVTFASFLNSVFNLCLGCEIYLLFKRATTRTAA</sequence>
<organism evidence="3 4">
    <name type="scientific">Demequina litoralis</name>
    <dbReference type="NCBI Taxonomy" id="3051660"/>
    <lineage>
        <taxon>Bacteria</taxon>
        <taxon>Bacillati</taxon>
        <taxon>Actinomycetota</taxon>
        <taxon>Actinomycetes</taxon>
        <taxon>Micrococcales</taxon>
        <taxon>Demequinaceae</taxon>
        <taxon>Demequina</taxon>
    </lineage>
</organism>
<protein>
    <submittedName>
        <fullName evidence="3">DUF4395 domain-containing protein</fullName>
    </submittedName>
</protein>
<keyword evidence="1" id="KW-0812">Transmembrane</keyword>
<feature type="transmembrane region" description="Helical" evidence="1">
    <location>
        <begin position="35"/>
        <end position="57"/>
    </location>
</feature>
<dbReference type="Proteomes" id="UP001172728">
    <property type="component" value="Unassembled WGS sequence"/>
</dbReference>
<name>A0ABT8G8B6_9MICO</name>
<evidence type="ECO:0000259" key="2">
    <source>
        <dbReference type="Pfam" id="PF14340"/>
    </source>
</evidence>
<accession>A0ABT8G8B6</accession>
<gene>
    <name evidence="3" type="ORF">QQX09_05105</name>
</gene>
<keyword evidence="1" id="KW-0472">Membrane</keyword>
<proteinExistence type="predicted"/>
<dbReference type="Pfam" id="PF14340">
    <property type="entry name" value="DUF4395"/>
    <property type="match status" value="1"/>
</dbReference>
<feature type="transmembrane region" description="Helical" evidence="1">
    <location>
        <begin position="117"/>
        <end position="137"/>
    </location>
</feature>
<reference evidence="3" key="1">
    <citation type="submission" date="2023-06" db="EMBL/GenBank/DDBJ databases">
        <title>Sysu t00192.</title>
        <authorList>
            <person name="Gao L."/>
            <person name="Fang B.-Z."/>
            <person name="Li W.-J."/>
        </authorList>
    </citation>
    <scope>NUCLEOTIDE SEQUENCE</scope>
    <source>
        <strain evidence="3">SYSU T00192</strain>
    </source>
</reference>
<evidence type="ECO:0000313" key="4">
    <source>
        <dbReference type="Proteomes" id="UP001172728"/>
    </source>
</evidence>
<keyword evidence="1" id="KW-1133">Transmembrane helix</keyword>
<feature type="transmembrane region" description="Helical" evidence="1">
    <location>
        <begin position="90"/>
        <end position="111"/>
    </location>
</feature>
<feature type="transmembrane region" description="Helical" evidence="1">
    <location>
        <begin position="12"/>
        <end position="29"/>
    </location>
</feature>